<dbReference type="OrthoDB" id="1524707at2"/>
<reference evidence="3 4" key="1">
    <citation type="submission" date="2017-05" db="EMBL/GenBank/DDBJ databases">
        <authorList>
            <person name="Varghese N."/>
            <person name="Submissions S."/>
        </authorList>
    </citation>
    <scope>NUCLEOTIDE SEQUENCE [LARGE SCALE GENOMIC DNA]</scope>
    <source>
        <strain evidence="3 4">DSM 21194</strain>
    </source>
</reference>
<dbReference type="EMBL" id="FXTH01000006">
    <property type="protein sequence ID" value="SMO58655.1"/>
    <property type="molecule type" value="Genomic_DNA"/>
</dbReference>
<keyword evidence="4" id="KW-1185">Reference proteome</keyword>
<accession>A0A521CH33</accession>
<feature type="signal peptide" evidence="2">
    <location>
        <begin position="1"/>
        <end position="23"/>
    </location>
</feature>
<protein>
    <submittedName>
        <fullName evidence="3">Uncharacterized protein</fullName>
    </submittedName>
</protein>
<feature type="chain" id="PRO_5021858941" evidence="2">
    <location>
        <begin position="24"/>
        <end position="146"/>
    </location>
</feature>
<keyword evidence="1" id="KW-0812">Transmembrane</keyword>
<dbReference type="RefSeq" id="WP_142714069.1">
    <property type="nucleotide sequence ID" value="NZ_FXTH01000006.1"/>
</dbReference>
<keyword evidence="2" id="KW-0732">Signal</keyword>
<organism evidence="3 4">
    <name type="scientific">Fodinibius sediminis</name>
    <dbReference type="NCBI Taxonomy" id="1214077"/>
    <lineage>
        <taxon>Bacteria</taxon>
        <taxon>Pseudomonadati</taxon>
        <taxon>Balneolota</taxon>
        <taxon>Balneolia</taxon>
        <taxon>Balneolales</taxon>
        <taxon>Balneolaceae</taxon>
        <taxon>Fodinibius</taxon>
    </lineage>
</organism>
<dbReference type="AlphaFoldDB" id="A0A521CH33"/>
<evidence type="ECO:0000256" key="2">
    <source>
        <dbReference type="SAM" id="SignalP"/>
    </source>
</evidence>
<gene>
    <name evidence="3" type="ORF">SAMN06265218_10672</name>
</gene>
<sequence>MKIYRTIVFSVVLVLATSAFSYAQSGRGSQQLKTYVNDVVQKVEEAETSDEKRAILNTSFDKMIKAFDRVSSMPGISETDKEGIAVLREDIEEKRSELNGADGYEKVPDRQLNNFAQYVQQDIEQADSITIGVTTLLLIIIILLLI</sequence>
<name>A0A521CH33_9BACT</name>
<proteinExistence type="predicted"/>
<evidence type="ECO:0000313" key="4">
    <source>
        <dbReference type="Proteomes" id="UP000317593"/>
    </source>
</evidence>
<feature type="transmembrane region" description="Helical" evidence="1">
    <location>
        <begin position="128"/>
        <end position="145"/>
    </location>
</feature>
<keyword evidence="1" id="KW-0472">Membrane</keyword>
<keyword evidence="1" id="KW-1133">Transmembrane helix</keyword>
<evidence type="ECO:0000256" key="1">
    <source>
        <dbReference type="SAM" id="Phobius"/>
    </source>
</evidence>
<dbReference type="Proteomes" id="UP000317593">
    <property type="component" value="Unassembled WGS sequence"/>
</dbReference>
<evidence type="ECO:0000313" key="3">
    <source>
        <dbReference type="EMBL" id="SMO58655.1"/>
    </source>
</evidence>